<dbReference type="SUPFAM" id="SSF52540">
    <property type="entry name" value="P-loop containing nucleoside triphosphate hydrolases"/>
    <property type="match status" value="1"/>
</dbReference>
<feature type="region of interest" description="Disordered" evidence="4">
    <location>
        <begin position="1"/>
        <end position="28"/>
    </location>
</feature>
<evidence type="ECO:0000256" key="4">
    <source>
        <dbReference type="SAM" id="MobiDB-lite"/>
    </source>
</evidence>
<proteinExistence type="predicted"/>
<dbReference type="SMART" id="SM00382">
    <property type="entry name" value="AAA"/>
    <property type="match status" value="1"/>
</dbReference>
<organism evidence="6 7">
    <name type="scientific">Frankia canadensis</name>
    <dbReference type="NCBI Taxonomy" id="1836972"/>
    <lineage>
        <taxon>Bacteria</taxon>
        <taxon>Bacillati</taxon>
        <taxon>Actinomycetota</taxon>
        <taxon>Actinomycetes</taxon>
        <taxon>Frankiales</taxon>
        <taxon>Frankiaceae</taxon>
        <taxon>Frankia</taxon>
    </lineage>
</organism>
<dbReference type="Pfam" id="PF00005">
    <property type="entry name" value="ABC_tran"/>
    <property type="match status" value="1"/>
</dbReference>
<evidence type="ECO:0000256" key="3">
    <source>
        <dbReference type="ARBA" id="ARBA00022840"/>
    </source>
</evidence>
<dbReference type="PANTHER" id="PTHR42788:SF19">
    <property type="entry name" value="ALIPHATIC SULFONATES IMPORT ATP-BINDING PROTEIN SSUB 2"/>
    <property type="match status" value="1"/>
</dbReference>
<keyword evidence="2" id="KW-0547">Nucleotide-binding</keyword>
<keyword evidence="3 6" id="KW-0067">ATP-binding</keyword>
<dbReference type="GO" id="GO:0016887">
    <property type="term" value="F:ATP hydrolysis activity"/>
    <property type="evidence" value="ECO:0007669"/>
    <property type="project" value="InterPro"/>
</dbReference>
<keyword evidence="6" id="KW-0378">Hydrolase</keyword>
<evidence type="ECO:0000256" key="1">
    <source>
        <dbReference type="ARBA" id="ARBA00022448"/>
    </source>
</evidence>
<dbReference type="OrthoDB" id="8773773at2"/>
<accession>A0A2I2KQV0</accession>
<dbReference type="AlphaFoldDB" id="A0A2I2KQV0"/>
<dbReference type="GO" id="GO:0005524">
    <property type="term" value="F:ATP binding"/>
    <property type="evidence" value="ECO:0007669"/>
    <property type="project" value="UniProtKB-KW"/>
</dbReference>
<evidence type="ECO:0000256" key="2">
    <source>
        <dbReference type="ARBA" id="ARBA00022741"/>
    </source>
</evidence>
<dbReference type="InterPro" id="IPR027417">
    <property type="entry name" value="P-loop_NTPase"/>
</dbReference>
<dbReference type="EMBL" id="FZMO01000133">
    <property type="protein sequence ID" value="SNQ48045.1"/>
    <property type="molecule type" value="Genomic_DNA"/>
</dbReference>
<keyword evidence="1" id="KW-0813">Transport</keyword>
<name>A0A2I2KQV0_9ACTN</name>
<dbReference type="Proteomes" id="UP000234331">
    <property type="component" value="Unassembled WGS sequence"/>
</dbReference>
<dbReference type="PROSITE" id="PS50893">
    <property type="entry name" value="ABC_TRANSPORTER_2"/>
    <property type="match status" value="1"/>
</dbReference>
<evidence type="ECO:0000313" key="6">
    <source>
        <dbReference type="EMBL" id="SNQ48045.1"/>
    </source>
</evidence>
<dbReference type="CDD" id="cd03293">
    <property type="entry name" value="ABC_NrtD_SsuB_transporters"/>
    <property type="match status" value="1"/>
</dbReference>
<protein>
    <submittedName>
        <fullName evidence="6">Putative ATP-binding protein BAB2_1147</fullName>
        <ecNumber evidence="6">3.6.3.-</ecNumber>
    </submittedName>
</protein>
<sequence>MTITHPGPADDAADTAAAADTAGASPDGAGATPALRFAGVRKRFRDGTVALVDTDLAVRPGEFVSVVGPSGCGKSTLLRIASGLEKATDGTVDVASAGVGYVFQDATLLPWRTVRGNVRLLAELEHLDAAERERRVDEAIGLVGLGGFEKHLPHELSGGMRMRTSLARSLVLDPSIFLFDEPFGALDEITRERLNDELLRMFVLRRFAALFITHSVAEAVFLSTRVVVMSGRPGRVKADLAVPFAYPRAPQLRYSPEFAALCGEVSHHLRSQD</sequence>
<evidence type="ECO:0000259" key="5">
    <source>
        <dbReference type="PROSITE" id="PS50893"/>
    </source>
</evidence>
<dbReference type="PANTHER" id="PTHR42788">
    <property type="entry name" value="TAURINE IMPORT ATP-BINDING PROTEIN-RELATED"/>
    <property type="match status" value="1"/>
</dbReference>
<dbReference type="RefSeq" id="WP_101831796.1">
    <property type="nucleotide sequence ID" value="NZ_FZMO01000133.1"/>
</dbReference>
<dbReference type="InterPro" id="IPR003593">
    <property type="entry name" value="AAA+_ATPase"/>
</dbReference>
<gene>
    <name evidence="6" type="ORF">FRACA_2180004</name>
</gene>
<evidence type="ECO:0000313" key="7">
    <source>
        <dbReference type="Proteomes" id="UP000234331"/>
    </source>
</evidence>
<dbReference type="EC" id="3.6.3.-" evidence="6"/>
<reference evidence="6 7" key="1">
    <citation type="submission" date="2017-06" db="EMBL/GenBank/DDBJ databases">
        <authorList>
            <person name="Kim H.J."/>
            <person name="Triplett B.A."/>
        </authorList>
    </citation>
    <scope>NUCLEOTIDE SEQUENCE [LARGE SCALE GENOMIC DNA]</scope>
    <source>
        <strain evidence="6">FRACA_ARgP5</strain>
    </source>
</reference>
<keyword evidence="7" id="KW-1185">Reference proteome</keyword>
<feature type="domain" description="ABC transporter" evidence="5">
    <location>
        <begin position="35"/>
        <end position="256"/>
    </location>
</feature>
<dbReference type="InterPro" id="IPR003439">
    <property type="entry name" value="ABC_transporter-like_ATP-bd"/>
</dbReference>
<dbReference type="InterPro" id="IPR050166">
    <property type="entry name" value="ABC_transporter_ATP-bind"/>
</dbReference>
<dbReference type="Gene3D" id="3.40.50.300">
    <property type="entry name" value="P-loop containing nucleotide triphosphate hydrolases"/>
    <property type="match status" value="1"/>
</dbReference>